<dbReference type="RefSeq" id="WP_338394754.1">
    <property type="nucleotide sequence ID" value="NZ_AP025315.1"/>
</dbReference>
<evidence type="ECO:0000313" key="2">
    <source>
        <dbReference type="Proteomes" id="UP001348817"/>
    </source>
</evidence>
<dbReference type="Gene3D" id="3.40.50.1000">
    <property type="entry name" value="HAD superfamily/HAD-like"/>
    <property type="match status" value="1"/>
</dbReference>
<accession>A0AAU9CMY4</accession>
<geneLocation type="plasmid" evidence="1 2">
    <name>pFA1</name>
</geneLocation>
<dbReference type="Pfam" id="PF12710">
    <property type="entry name" value="HAD"/>
    <property type="match status" value="1"/>
</dbReference>
<dbReference type="EMBL" id="AP025315">
    <property type="protein sequence ID" value="BDD11623.1"/>
    <property type="molecule type" value="Genomic_DNA"/>
</dbReference>
<dbReference type="SUPFAM" id="SSF56784">
    <property type="entry name" value="HAD-like"/>
    <property type="match status" value="1"/>
</dbReference>
<dbReference type="KEGG" id="fax:FUAX_40550"/>
<dbReference type="CDD" id="cd01427">
    <property type="entry name" value="HAD_like"/>
    <property type="match status" value="1"/>
</dbReference>
<evidence type="ECO:0000313" key="1">
    <source>
        <dbReference type="EMBL" id="BDD11623.1"/>
    </source>
</evidence>
<dbReference type="Proteomes" id="UP001348817">
    <property type="component" value="Plasmid pFA1"/>
</dbReference>
<proteinExistence type="predicted"/>
<reference evidence="1 2" key="1">
    <citation type="submission" date="2021-12" db="EMBL/GenBank/DDBJ databases">
        <title>Genome sequencing of bacteria with rrn-lacking chromosome and rrn-plasmid.</title>
        <authorList>
            <person name="Anda M."/>
            <person name="Iwasaki W."/>
        </authorList>
    </citation>
    <scope>NUCLEOTIDE SEQUENCE [LARGE SCALE GENOMIC DNA]</scope>
    <source>
        <strain evidence="1 2">DSM 100852</strain>
        <plasmid evidence="1 2">pFA1</plasmid>
    </source>
</reference>
<dbReference type="InterPro" id="IPR036412">
    <property type="entry name" value="HAD-like_sf"/>
</dbReference>
<organism evidence="1 2">
    <name type="scientific">Fulvitalea axinellae</name>
    <dbReference type="NCBI Taxonomy" id="1182444"/>
    <lineage>
        <taxon>Bacteria</taxon>
        <taxon>Pseudomonadati</taxon>
        <taxon>Bacteroidota</taxon>
        <taxon>Cytophagia</taxon>
        <taxon>Cytophagales</taxon>
        <taxon>Persicobacteraceae</taxon>
        <taxon>Fulvitalea</taxon>
    </lineage>
</organism>
<dbReference type="PROSITE" id="PS51257">
    <property type="entry name" value="PROKAR_LIPOPROTEIN"/>
    <property type="match status" value="1"/>
</dbReference>
<dbReference type="InterPro" id="IPR050582">
    <property type="entry name" value="HAD-like_SerB"/>
</dbReference>
<keyword evidence="1" id="KW-0614">Plasmid</keyword>
<sequence>MKTLRGLILSLVGVSILFSCRPEEEKGADNVQLTNPLPSWNEGKTKASIIEFIEKSTDKNSPTFVPEEDRIACFDNDGTLWSEKPFYFQLFYIIDRVKATADQHPEWKNTQPYKAILENDLAQLKKTDVHQLLELVQNTLAGSTPAEYKEMVKAWMATAQHPTKHKRFDQLVYQPMLELLDYLRANGYKTYIVSGGGVDFMRATLTNVYGIPSEQIIGSSLKTKFNSENGNYSITRLPKIGFIDDKDGKPLNINTIIGKKPTFCAGNSDGDLPMMQWTSSQGDKAFMLYVHHTDVKREWAYDRNSSVGRLNKGLDQALKDGWTIADMKDDWKVIYPFELKK</sequence>
<keyword evidence="2" id="KW-1185">Reference proteome</keyword>
<dbReference type="AlphaFoldDB" id="A0AAU9CMY4"/>
<dbReference type="PANTHER" id="PTHR43344">
    <property type="entry name" value="PHOSPHOSERINE PHOSPHATASE"/>
    <property type="match status" value="1"/>
</dbReference>
<name>A0AAU9CMY4_9BACT</name>
<protein>
    <submittedName>
        <fullName evidence="1">Haloacid dehalogenase</fullName>
    </submittedName>
</protein>
<dbReference type="InterPro" id="IPR023214">
    <property type="entry name" value="HAD_sf"/>
</dbReference>
<gene>
    <name evidence="1" type="ORF">FUAX_40550</name>
</gene>